<accession>A0A814GVK6</accession>
<name>A0A814GVK6_9BILA</name>
<dbReference type="InterPro" id="IPR026146">
    <property type="entry name" value="Ribosomal_uS3m"/>
</dbReference>
<evidence type="ECO:0000256" key="3">
    <source>
        <dbReference type="ARBA" id="ARBA00022692"/>
    </source>
</evidence>
<proteinExistence type="inferred from homology"/>
<dbReference type="InterPro" id="IPR004192">
    <property type="entry name" value="Rieske_TM"/>
</dbReference>
<keyword evidence="7" id="KW-0408">Iron</keyword>
<evidence type="ECO:0000256" key="11">
    <source>
        <dbReference type="ARBA" id="ARBA00034078"/>
    </source>
</evidence>
<dbReference type="GO" id="GO:0046872">
    <property type="term" value="F:metal ion binding"/>
    <property type="evidence" value="ECO:0007669"/>
    <property type="project" value="UniProtKB-KW"/>
</dbReference>
<dbReference type="InterPro" id="IPR014349">
    <property type="entry name" value="Rieske_Fe-S_prot"/>
</dbReference>
<keyword evidence="10" id="KW-1015">Disulfide bond</keyword>
<comment type="similarity">
    <text evidence="2">Belongs to the Rieske iron-sulfur protein family.</text>
</comment>
<dbReference type="NCBIfam" id="TIGR01416">
    <property type="entry name" value="Rieske_proteo"/>
    <property type="match status" value="1"/>
</dbReference>
<dbReference type="FunFam" id="2.102.10.10:FF:000001">
    <property type="entry name" value="Cytochrome b-c1 complex subunit Rieske, mitochondrial"/>
    <property type="match status" value="1"/>
</dbReference>
<evidence type="ECO:0000259" key="12">
    <source>
        <dbReference type="PROSITE" id="PS51296"/>
    </source>
</evidence>
<comment type="subcellular location">
    <subcellularLocation>
        <location evidence="1">Membrane</location>
        <topology evidence="1">Single-pass membrane protein</topology>
    </subcellularLocation>
</comment>
<evidence type="ECO:0000256" key="7">
    <source>
        <dbReference type="ARBA" id="ARBA00023004"/>
    </source>
</evidence>
<dbReference type="GO" id="GO:0008121">
    <property type="term" value="F:quinol-cytochrome-c reductase activity"/>
    <property type="evidence" value="ECO:0007669"/>
    <property type="project" value="InterPro"/>
</dbReference>
<evidence type="ECO:0000313" key="14">
    <source>
        <dbReference type="Proteomes" id="UP000663845"/>
    </source>
</evidence>
<dbReference type="PRINTS" id="PR00162">
    <property type="entry name" value="RIESKE"/>
</dbReference>
<dbReference type="InterPro" id="IPR036922">
    <property type="entry name" value="Rieske_2Fe-2S_sf"/>
</dbReference>
<dbReference type="SUPFAM" id="SSF50022">
    <property type="entry name" value="ISP domain"/>
    <property type="match status" value="1"/>
</dbReference>
<evidence type="ECO:0000256" key="9">
    <source>
        <dbReference type="ARBA" id="ARBA00023136"/>
    </source>
</evidence>
<dbReference type="Pfam" id="PF14955">
    <property type="entry name" value="MRP-S24"/>
    <property type="match status" value="1"/>
</dbReference>
<dbReference type="Pfam" id="PF02921">
    <property type="entry name" value="UCR_TM"/>
    <property type="match status" value="1"/>
</dbReference>
<dbReference type="InterPro" id="IPR017941">
    <property type="entry name" value="Rieske_2Fe-2S"/>
</dbReference>
<dbReference type="InterPro" id="IPR037008">
    <property type="entry name" value="bc1_Rieske_TM_sf"/>
</dbReference>
<feature type="domain" description="Rieske" evidence="12">
    <location>
        <begin position="321"/>
        <end position="416"/>
    </location>
</feature>
<keyword evidence="6" id="KW-1133">Transmembrane helix</keyword>
<keyword evidence="5" id="KW-0479">Metal-binding</keyword>
<dbReference type="Gene3D" id="1.20.5.270">
    <property type="entry name" value="Ubiquinol cytochrome reductase, transmembrane domain"/>
    <property type="match status" value="1"/>
</dbReference>
<gene>
    <name evidence="13" type="ORF">JYZ213_LOCUS16026</name>
</gene>
<keyword evidence="3" id="KW-0812">Transmembrane</keyword>
<dbReference type="Proteomes" id="UP000663845">
    <property type="component" value="Unassembled WGS sequence"/>
</dbReference>
<evidence type="ECO:0000256" key="2">
    <source>
        <dbReference type="ARBA" id="ARBA00010651"/>
    </source>
</evidence>
<comment type="caution">
    <text evidence="13">The sequence shown here is derived from an EMBL/GenBank/DDBJ whole genome shotgun (WGS) entry which is preliminary data.</text>
</comment>
<evidence type="ECO:0000256" key="8">
    <source>
        <dbReference type="ARBA" id="ARBA00023014"/>
    </source>
</evidence>
<evidence type="ECO:0000256" key="6">
    <source>
        <dbReference type="ARBA" id="ARBA00022989"/>
    </source>
</evidence>
<reference evidence="13" key="1">
    <citation type="submission" date="2021-02" db="EMBL/GenBank/DDBJ databases">
        <authorList>
            <person name="Nowell W R."/>
        </authorList>
    </citation>
    <scope>NUCLEOTIDE SEQUENCE</scope>
</reference>
<keyword evidence="4" id="KW-0001">2Fe-2S</keyword>
<evidence type="ECO:0000313" key="13">
    <source>
        <dbReference type="EMBL" id="CAF1001572.1"/>
    </source>
</evidence>
<dbReference type="GO" id="GO:0016020">
    <property type="term" value="C:membrane"/>
    <property type="evidence" value="ECO:0007669"/>
    <property type="project" value="UniProtKB-SubCell"/>
</dbReference>
<dbReference type="GO" id="GO:0051537">
    <property type="term" value="F:2 iron, 2 sulfur cluster binding"/>
    <property type="evidence" value="ECO:0007669"/>
    <property type="project" value="UniProtKB-KW"/>
</dbReference>
<dbReference type="CDD" id="cd03470">
    <property type="entry name" value="Rieske_cytochrome_bc1"/>
    <property type="match status" value="1"/>
</dbReference>
<dbReference type="AlphaFoldDB" id="A0A814GVK6"/>
<organism evidence="13 14">
    <name type="scientific">Adineta steineri</name>
    <dbReference type="NCBI Taxonomy" id="433720"/>
    <lineage>
        <taxon>Eukaryota</taxon>
        <taxon>Metazoa</taxon>
        <taxon>Spiralia</taxon>
        <taxon>Gnathifera</taxon>
        <taxon>Rotifera</taxon>
        <taxon>Eurotatoria</taxon>
        <taxon>Bdelloidea</taxon>
        <taxon>Adinetida</taxon>
        <taxon>Adinetidae</taxon>
        <taxon>Adineta</taxon>
    </lineage>
</organism>
<dbReference type="InterPro" id="IPR006317">
    <property type="entry name" value="Ubiquinol_cyt_c_Rdtase_Fe-S-su"/>
</dbReference>
<keyword evidence="9" id="KW-0472">Membrane</keyword>
<dbReference type="InterPro" id="IPR005805">
    <property type="entry name" value="Rieske_Fe-S_prot_C"/>
</dbReference>
<dbReference type="Pfam" id="PF00355">
    <property type="entry name" value="Rieske"/>
    <property type="match status" value="1"/>
</dbReference>
<keyword evidence="8" id="KW-0411">Iron-sulfur</keyword>
<dbReference type="EMBL" id="CAJNOG010000142">
    <property type="protein sequence ID" value="CAF1001572.1"/>
    <property type="molecule type" value="Genomic_DNA"/>
</dbReference>
<evidence type="ECO:0000256" key="10">
    <source>
        <dbReference type="ARBA" id="ARBA00023157"/>
    </source>
</evidence>
<dbReference type="SUPFAM" id="SSF81502">
    <property type="entry name" value="ISP transmembrane anchor"/>
    <property type="match status" value="1"/>
</dbReference>
<protein>
    <recommendedName>
        <fullName evidence="12">Rieske domain-containing protein</fullName>
    </recommendedName>
</protein>
<sequence length="418" mass="47750">MNTFIKPSQHALKTFSHQRCSISTSPIVYSWFVRLTNVTQVNTEAATPKHTRKRNYPLTYEQRQFPKLIGHTKTWNTFNTSNLRDGKRKAETVSDDLFLRQFIYGTWHSLFVSELIIKRRHNMIILSGLVTRTIHPRRMYFLIDMAMQLCNRRVTQVTTNLVRQIAKPIPMKVEDDHHDDEHTHISVPKTTTPKTYFSMNKHLLRGNASITTGLSTPLSIRHAHTDIQVPNFDYYRRKARLDASKSYRDAGDATSPYSYLTPIGMAITSAYMTKYIIRDIVAYVGPARDVMSLAKVEISLDAVPEGKNAVFEWRNKPIFVRHRTPEEIAREEGVNVSQLRDPQNDADRVKKSEWLIVIGICTHLGCIPIANAGDFGGYYCPCHGSHYDASGRVRKGPAPLNLEVPQYVFKDDSTVVIG</sequence>
<evidence type="ECO:0000256" key="4">
    <source>
        <dbReference type="ARBA" id="ARBA00022714"/>
    </source>
</evidence>
<dbReference type="Gene3D" id="2.102.10.10">
    <property type="entry name" value="Rieske [2Fe-2S] iron-sulphur domain"/>
    <property type="match status" value="1"/>
</dbReference>
<evidence type="ECO:0000256" key="5">
    <source>
        <dbReference type="ARBA" id="ARBA00022723"/>
    </source>
</evidence>
<dbReference type="GO" id="GO:0005739">
    <property type="term" value="C:mitochondrion"/>
    <property type="evidence" value="ECO:0007669"/>
    <property type="project" value="InterPro"/>
</dbReference>
<comment type="cofactor">
    <cofactor evidence="11">
        <name>[2Fe-2S] cluster</name>
        <dbReference type="ChEBI" id="CHEBI:190135"/>
    </cofactor>
</comment>
<dbReference type="PANTHER" id="PTHR10134">
    <property type="entry name" value="CYTOCHROME B-C1 COMPLEX SUBUNIT RIESKE, MITOCHONDRIAL"/>
    <property type="match status" value="1"/>
</dbReference>
<evidence type="ECO:0000256" key="1">
    <source>
        <dbReference type="ARBA" id="ARBA00004167"/>
    </source>
</evidence>
<dbReference type="PROSITE" id="PS51296">
    <property type="entry name" value="RIESKE"/>
    <property type="match status" value="1"/>
</dbReference>